<dbReference type="AlphaFoldDB" id="U1NAZ5"/>
<dbReference type="EMBL" id="KE356561">
    <property type="protein sequence ID" value="ERG94020.1"/>
    <property type="molecule type" value="Genomic_DNA"/>
</dbReference>
<proteinExistence type="predicted"/>
<feature type="region of interest" description="Disordered" evidence="1">
    <location>
        <begin position="126"/>
        <end position="155"/>
    </location>
</feature>
<evidence type="ECO:0000256" key="1">
    <source>
        <dbReference type="SAM" id="MobiDB-lite"/>
    </source>
</evidence>
<protein>
    <submittedName>
        <fullName evidence="2">Uncharacterized protein</fullName>
    </submittedName>
</protein>
<gene>
    <name evidence="2" type="ORF">J07HQW2_00454</name>
</gene>
<reference evidence="2 3" key="1">
    <citation type="journal article" date="2013" name="PLoS ONE">
        <title>Assembly-driven community genomics of a hypersaline microbial ecosystem.</title>
        <authorList>
            <person name="Podell S."/>
            <person name="Ugalde J.A."/>
            <person name="Narasingarao P."/>
            <person name="Banfield J.F."/>
            <person name="Heidelberg K.B."/>
            <person name="Allen E.E."/>
        </authorList>
    </citation>
    <scope>NUCLEOTIDE SEQUENCE [LARGE SCALE GENOMIC DNA]</scope>
    <source>
        <strain evidence="3">J07HQW2</strain>
    </source>
</reference>
<dbReference type="HOGENOM" id="CLU_1607125_0_0_2"/>
<dbReference type="Proteomes" id="UP000030710">
    <property type="component" value="Unassembled WGS sequence"/>
</dbReference>
<evidence type="ECO:0000313" key="2">
    <source>
        <dbReference type="EMBL" id="ERG94020.1"/>
    </source>
</evidence>
<sequence length="165" mass="18078">MTHNRLHHLREFDLVTDTLSSENSSVVSLRSTRRSYLDAICEFAGFQSTLKNSLRPAGNSPHDMPFDLLPRLNPWDSPFPMGILQLRVSSAVQICFRVVSLTGRHPITTKGVLSNACSCSSVKRAFPPAHGRRPRSRSGRQGVHPAGPHGSGQLNCYAVHGSPPL</sequence>
<accession>U1NAZ5</accession>
<name>U1NAZ5_9EURY</name>
<organism evidence="2 3">
    <name type="scientific">Haloquadratum walsbyi J07HQW2</name>
    <dbReference type="NCBI Taxonomy" id="1238425"/>
    <lineage>
        <taxon>Archaea</taxon>
        <taxon>Methanobacteriati</taxon>
        <taxon>Methanobacteriota</taxon>
        <taxon>Stenosarchaea group</taxon>
        <taxon>Halobacteria</taxon>
        <taxon>Halobacteriales</taxon>
        <taxon>Haloferacaceae</taxon>
        <taxon>Haloquadratum</taxon>
    </lineage>
</organism>
<evidence type="ECO:0000313" key="3">
    <source>
        <dbReference type="Proteomes" id="UP000030710"/>
    </source>
</evidence>
<dbReference type="STRING" id="1238425.J07HQW2_00454"/>